<evidence type="ECO:0000259" key="2">
    <source>
        <dbReference type="Pfam" id="PF07859"/>
    </source>
</evidence>
<dbReference type="PANTHER" id="PTHR48081">
    <property type="entry name" value="AB HYDROLASE SUPERFAMILY PROTEIN C4A8.06C"/>
    <property type="match status" value="1"/>
</dbReference>
<dbReference type="PANTHER" id="PTHR48081:SF25">
    <property type="entry name" value="PUTATIVE (AFU_ORTHOLOGUE AFUA_3G11560)-RELATED"/>
    <property type="match status" value="1"/>
</dbReference>
<evidence type="ECO:0000313" key="4">
    <source>
        <dbReference type="Proteomes" id="UP000078240"/>
    </source>
</evidence>
<dbReference type="InterPro" id="IPR013094">
    <property type="entry name" value="AB_hydrolase_3"/>
</dbReference>
<dbReference type="InterPro" id="IPR050300">
    <property type="entry name" value="GDXG_lipolytic_enzyme"/>
</dbReference>
<dbReference type="Proteomes" id="UP000078240">
    <property type="component" value="Unassembled WGS sequence"/>
</dbReference>
<name>A0A179GNX1_PURLI</name>
<dbReference type="AlphaFoldDB" id="A0A179GNX1"/>
<dbReference type="Gene3D" id="3.40.50.1820">
    <property type="entry name" value="alpha/beta hydrolase"/>
    <property type="match status" value="1"/>
</dbReference>
<comment type="caution">
    <text evidence="3">The sequence shown here is derived from an EMBL/GenBank/DDBJ whole genome shotgun (WGS) entry which is preliminary data.</text>
</comment>
<sequence>MTSLLAPLAFIFTKIPLLVKTVFNHVFSLSPTAKKWDLRTALTIAFIRTLLNDGPPTTISEQQAMFLKDPGVKGKMWVSKVAFPPPPEDDLRQQLREAIAAVGEGGEEYPTPQLEPVGAEWVGHRDGVSDKEPEPVTMSEEDKYDNLVREARKDMTILYFHGGSNYLMDPVSTRPVAAKYAALTRGRVLSVRYRVAPQGPFPAALLDALVAYLSLLHPPPGSFHDAIPPTSIVVCGDSAGGNLATSFLQTLLQFHRAASAGNRNATVLFHGVEVAVPLPAGVALNSPSMDLTRSMHWDPDEASRTYDYLPPPTFSPAQSPPCKVWPTDPPRVDLFCEGSALAHPLVSPLAAPSWAGSPPVFLVCGEEVLARECKVFAQKAARQGVPVVWEQYEAMPHCFALFLDWTPAAAKSFAGWAKFVNGVVAKPDEVETTGEYISAKMLESRPVDVCELTHASDEEVLHSMHLARDNIEKRFSYLLNKRA</sequence>
<protein>
    <submittedName>
        <fullName evidence="3">Lipase/esterase</fullName>
    </submittedName>
</protein>
<proteinExistence type="predicted"/>
<dbReference type="Pfam" id="PF07859">
    <property type="entry name" value="Abhydrolase_3"/>
    <property type="match status" value="1"/>
</dbReference>
<feature type="domain" description="Alpha/beta hydrolase fold-3" evidence="2">
    <location>
        <begin position="157"/>
        <end position="400"/>
    </location>
</feature>
<organism evidence="3 4">
    <name type="scientific">Purpureocillium lilacinum</name>
    <name type="common">Paecilomyces lilacinus</name>
    <dbReference type="NCBI Taxonomy" id="33203"/>
    <lineage>
        <taxon>Eukaryota</taxon>
        <taxon>Fungi</taxon>
        <taxon>Dikarya</taxon>
        <taxon>Ascomycota</taxon>
        <taxon>Pezizomycotina</taxon>
        <taxon>Sordariomycetes</taxon>
        <taxon>Hypocreomycetidae</taxon>
        <taxon>Hypocreales</taxon>
        <taxon>Ophiocordycipitaceae</taxon>
        <taxon>Purpureocillium</taxon>
    </lineage>
</organism>
<dbReference type="EMBL" id="LSBH01000004">
    <property type="protein sequence ID" value="OAQ79616.1"/>
    <property type="molecule type" value="Genomic_DNA"/>
</dbReference>
<keyword evidence="1" id="KW-0378">Hydrolase</keyword>
<dbReference type="InterPro" id="IPR029058">
    <property type="entry name" value="AB_hydrolase_fold"/>
</dbReference>
<accession>A0A179GNX1</accession>
<evidence type="ECO:0000256" key="1">
    <source>
        <dbReference type="ARBA" id="ARBA00022801"/>
    </source>
</evidence>
<evidence type="ECO:0000313" key="3">
    <source>
        <dbReference type="EMBL" id="OAQ79616.1"/>
    </source>
</evidence>
<dbReference type="SUPFAM" id="SSF53474">
    <property type="entry name" value="alpha/beta-Hydrolases"/>
    <property type="match status" value="1"/>
</dbReference>
<gene>
    <name evidence="3" type="ORF">VFPBJ_05201</name>
</gene>
<reference evidence="3 4" key="1">
    <citation type="submission" date="2016-01" db="EMBL/GenBank/DDBJ databases">
        <title>Biosynthesis of antibiotic leucinostatins and their inhibition on Phytophthora in bio-control Purpureocillium lilacinum.</title>
        <authorList>
            <person name="Wang G."/>
            <person name="Liu Z."/>
            <person name="Lin R."/>
            <person name="Li E."/>
            <person name="Mao Z."/>
            <person name="Ling J."/>
            <person name="Yin W."/>
            <person name="Xie B."/>
        </authorList>
    </citation>
    <scope>NUCLEOTIDE SEQUENCE [LARGE SCALE GENOMIC DNA]</scope>
    <source>
        <strain evidence="3">PLBJ-1</strain>
    </source>
</reference>
<dbReference type="GO" id="GO:0016787">
    <property type="term" value="F:hydrolase activity"/>
    <property type="evidence" value="ECO:0007669"/>
    <property type="project" value="UniProtKB-KW"/>
</dbReference>